<dbReference type="Pfam" id="PF17293">
    <property type="entry name" value="Arm-DNA-bind_5"/>
    <property type="match status" value="1"/>
</dbReference>
<accession>A0A174X4Z3</accession>
<dbReference type="PROSITE" id="PS51898">
    <property type="entry name" value="TYR_RECOMBINASE"/>
    <property type="match status" value="1"/>
</dbReference>
<dbReference type="Pfam" id="PF00589">
    <property type="entry name" value="Phage_integrase"/>
    <property type="match status" value="1"/>
</dbReference>
<dbReference type="GO" id="GO:0003677">
    <property type="term" value="F:DNA binding"/>
    <property type="evidence" value="ECO:0007669"/>
    <property type="project" value="UniProtKB-KW"/>
</dbReference>
<dbReference type="GO" id="GO:0006310">
    <property type="term" value="P:DNA recombination"/>
    <property type="evidence" value="ECO:0007669"/>
    <property type="project" value="UniProtKB-KW"/>
</dbReference>
<evidence type="ECO:0000313" key="5">
    <source>
        <dbReference type="EMBL" id="CUQ51555.1"/>
    </source>
</evidence>
<reference evidence="5 6" key="1">
    <citation type="submission" date="2015-09" db="EMBL/GenBank/DDBJ databases">
        <authorList>
            <consortium name="Pathogen Informatics"/>
        </authorList>
    </citation>
    <scope>NUCLEOTIDE SEQUENCE [LARGE SCALE GENOMIC DNA]</scope>
    <source>
        <strain evidence="5 6">2789STDY5834946</strain>
    </source>
</reference>
<dbReference type="InterPro" id="IPR050090">
    <property type="entry name" value="Tyrosine_recombinase_XerCD"/>
</dbReference>
<sequence>MLECKTVTLRTRPLKHGMLSFYLDYYPGYRDQETMKTIRHEGLNIYIYANPKNERERNFNATMSEKAEAIRCRRFESIVNDRYDFFDRHKLKADFLEYYRNQLRKHNQKWEFVYHHFYNFVHGKCTFEEIDIDLCNKFREYLLNAKQLRRDGRISKNSASGYWSTFRGLLKILYRNRLIKTNINDFLDKIETEDTPKEYLSVEELYKLAETPCKKPILKTASLFSCLTSLRISDILSLQWHEIVDFAAGGKCVHTITQKTKTEDIIPISDEALQLIGYSPEKTGLVFKGLKRSWTQQPMKEWIREAGITKNITFHSYRRTYATLQGAAGTDIRTIQSNMAHKSITTTQRYMKVVDSNKREASNRISLIRK</sequence>
<keyword evidence="2" id="KW-0238">DNA-binding</keyword>
<dbReference type="Proteomes" id="UP000095725">
    <property type="component" value="Unassembled WGS sequence"/>
</dbReference>
<dbReference type="InterPro" id="IPR010998">
    <property type="entry name" value="Integrase_recombinase_N"/>
</dbReference>
<dbReference type="Gene3D" id="1.10.443.10">
    <property type="entry name" value="Intergrase catalytic core"/>
    <property type="match status" value="1"/>
</dbReference>
<evidence type="ECO:0000256" key="3">
    <source>
        <dbReference type="ARBA" id="ARBA00023172"/>
    </source>
</evidence>
<evidence type="ECO:0000256" key="1">
    <source>
        <dbReference type="ARBA" id="ARBA00008857"/>
    </source>
</evidence>
<evidence type="ECO:0000313" key="6">
    <source>
        <dbReference type="Proteomes" id="UP000095725"/>
    </source>
</evidence>
<gene>
    <name evidence="5" type="primary">xerD_8</name>
    <name evidence="5" type="ORF">ERS852558_04052</name>
</gene>
<evidence type="ECO:0000256" key="2">
    <source>
        <dbReference type="ARBA" id="ARBA00023125"/>
    </source>
</evidence>
<dbReference type="InterPro" id="IPR011010">
    <property type="entry name" value="DNA_brk_join_enz"/>
</dbReference>
<protein>
    <submittedName>
        <fullName evidence="5">Integrase</fullName>
    </submittedName>
</protein>
<proteinExistence type="inferred from homology"/>
<dbReference type="InterPro" id="IPR025269">
    <property type="entry name" value="SAM-like_dom"/>
</dbReference>
<dbReference type="EMBL" id="CZBL01000021">
    <property type="protein sequence ID" value="CUQ51555.1"/>
    <property type="molecule type" value="Genomic_DNA"/>
</dbReference>
<keyword evidence="3" id="KW-0233">DNA recombination</keyword>
<comment type="similarity">
    <text evidence="1">Belongs to the 'phage' integrase family.</text>
</comment>
<dbReference type="PANTHER" id="PTHR30349">
    <property type="entry name" value="PHAGE INTEGRASE-RELATED"/>
    <property type="match status" value="1"/>
</dbReference>
<dbReference type="CDD" id="cd01185">
    <property type="entry name" value="INTN1_C_like"/>
    <property type="match status" value="1"/>
</dbReference>
<feature type="domain" description="Tyr recombinase" evidence="4">
    <location>
        <begin position="195"/>
        <end position="363"/>
    </location>
</feature>
<dbReference type="RefSeq" id="WP_055256808.1">
    <property type="nucleotide sequence ID" value="NZ_CZBL01000021.1"/>
</dbReference>
<name>A0A174X4Z3_9BACE</name>
<dbReference type="AlphaFoldDB" id="A0A174X4Z3"/>
<organism evidence="5 6">
    <name type="scientific">Bacteroides caccae</name>
    <dbReference type="NCBI Taxonomy" id="47678"/>
    <lineage>
        <taxon>Bacteria</taxon>
        <taxon>Pseudomonadati</taxon>
        <taxon>Bacteroidota</taxon>
        <taxon>Bacteroidia</taxon>
        <taxon>Bacteroidales</taxon>
        <taxon>Bacteroidaceae</taxon>
        <taxon>Bacteroides</taxon>
    </lineage>
</organism>
<dbReference type="InterPro" id="IPR035386">
    <property type="entry name" value="Arm-DNA-bind_5"/>
</dbReference>
<dbReference type="Pfam" id="PF13102">
    <property type="entry name" value="Phage_int_SAM_5"/>
    <property type="match status" value="1"/>
</dbReference>
<dbReference type="PANTHER" id="PTHR30349:SF64">
    <property type="entry name" value="PROPHAGE INTEGRASE INTD-RELATED"/>
    <property type="match status" value="1"/>
</dbReference>
<dbReference type="GO" id="GO:0015074">
    <property type="term" value="P:DNA integration"/>
    <property type="evidence" value="ECO:0007669"/>
    <property type="project" value="InterPro"/>
</dbReference>
<dbReference type="SUPFAM" id="SSF56349">
    <property type="entry name" value="DNA breaking-rejoining enzymes"/>
    <property type="match status" value="1"/>
</dbReference>
<dbReference type="Gene3D" id="1.10.150.130">
    <property type="match status" value="1"/>
</dbReference>
<dbReference type="InterPro" id="IPR013762">
    <property type="entry name" value="Integrase-like_cat_sf"/>
</dbReference>
<evidence type="ECO:0000259" key="4">
    <source>
        <dbReference type="PROSITE" id="PS51898"/>
    </source>
</evidence>
<dbReference type="InterPro" id="IPR002104">
    <property type="entry name" value="Integrase_catalytic"/>
</dbReference>